<dbReference type="PANTHER" id="PTHR33908">
    <property type="entry name" value="MANNOSYLTRANSFERASE YKCB-RELATED"/>
    <property type="match status" value="1"/>
</dbReference>
<keyword evidence="6 8" id="KW-1133">Transmembrane helix</keyword>
<evidence type="ECO:0000256" key="1">
    <source>
        <dbReference type="ARBA" id="ARBA00004651"/>
    </source>
</evidence>
<evidence type="ECO:0000313" key="11">
    <source>
        <dbReference type="Proteomes" id="UP000034669"/>
    </source>
</evidence>
<feature type="transmembrane region" description="Helical" evidence="8">
    <location>
        <begin position="320"/>
        <end position="340"/>
    </location>
</feature>
<reference evidence="10 11" key="1">
    <citation type="journal article" date="2015" name="Nature">
        <title>rRNA introns, odd ribosomes, and small enigmatic genomes across a large radiation of phyla.</title>
        <authorList>
            <person name="Brown C.T."/>
            <person name="Hug L.A."/>
            <person name="Thomas B.C."/>
            <person name="Sharon I."/>
            <person name="Castelle C.J."/>
            <person name="Singh A."/>
            <person name="Wilkins M.J."/>
            <person name="Williams K.H."/>
            <person name="Banfield J.F."/>
        </authorList>
    </citation>
    <scope>NUCLEOTIDE SEQUENCE [LARGE SCALE GENOMIC DNA]</scope>
</reference>
<feature type="transmembrane region" description="Helical" evidence="8">
    <location>
        <begin position="272"/>
        <end position="290"/>
    </location>
</feature>
<dbReference type="GO" id="GO:0016763">
    <property type="term" value="F:pentosyltransferase activity"/>
    <property type="evidence" value="ECO:0007669"/>
    <property type="project" value="TreeGrafter"/>
</dbReference>
<comment type="subcellular location">
    <subcellularLocation>
        <location evidence="1">Cell membrane</location>
        <topology evidence="1">Multi-pass membrane protein</topology>
    </subcellularLocation>
</comment>
<keyword evidence="7 8" id="KW-0472">Membrane</keyword>
<evidence type="ECO:0000256" key="6">
    <source>
        <dbReference type="ARBA" id="ARBA00022989"/>
    </source>
</evidence>
<feature type="transmembrane region" description="Helical" evidence="8">
    <location>
        <begin position="114"/>
        <end position="131"/>
    </location>
</feature>
<sequence>MARIGKGWWRGILWVGLLLGLYLLTRLTNLTQLPVFTDEAIYIRWAQIGSQDANWRFISLTDGKQPLFTWLAMITVRIFPDPLLAGRIVSVFAGLGTLVGIWLLAKEVFQKPRIAFFASVLYVLSPFALVYDRMALYDSLVAAFFVWNLYFAVLLVRRLRLDIALILGMSLGLGMLNKTSGFLSLYLLPTTLFLLDWQRSGLTRRLLRWVGLVGLAAILSQMIYSVLRLSPLFHMVSQKDAVFVYSLREWINHPLIFFTGNIKGLFDWAANYLTMPIFFLATLPVFALWHKPREKLLLYAWWFGPFVALALFARVLYPRFILFMTMPLLVMAASSLDWVVDRVKGWLRAVVVVAILYPSIITGYFLVTNPLHALIPWSDKSQYITDWPSGWGIKEVNAFLLEQSKSGKVTVFTEGTFGLLPYAIEIYLVDRPNIEIRGIWPIPESMPQEIIDRARDHPTFVVFNQKQTIPPGWSLELVAEYQKGNRKDRKLRIFRVILPDV</sequence>
<dbReference type="PANTHER" id="PTHR33908:SF11">
    <property type="entry name" value="MEMBRANE PROTEIN"/>
    <property type="match status" value="1"/>
</dbReference>
<accession>A0A0G1F5M3</accession>
<proteinExistence type="predicted"/>
<name>A0A0G1F5M3_9BACT</name>
<dbReference type="GO" id="GO:0009103">
    <property type="term" value="P:lipopolysaccharide biosynthetic process"/>
    <property type="evidence" value="ECO:0007669"/>
    <property type="project" value="UniProtKB-ARBA"/>
</dbReference>
<evidence type="ECO:0000313" key="10">
    <source>
        <dbReference type="EMBL" id="KKS90496.1"/>
    </source>
</evidence>
<dbReference type="InterPro" id="IPR050297">
    <property type="entry name" value="LipidA_mod_glycosyltrf_83"/>
</dbReference>
<comment type="caution">
    <text evidence="10">The sequence shown here is derived from an EMBL/GenBank/DDBJ whole genome shotgun (WGS) entry which is preliminary data.</text>
</comment>
<dbReference type="Pfam" id="PF13231">
    <property type="entry name" value="PMT_2"/>
    <property type="match status" value="1"/>
</dbReference>
<organism evidence="10 11">
    <name type="scientific">Candidatus Woesebacteria bacterium GW2011_GWA1_43_12</name>
    <dbReference type="NCBI Taxonomy" id="1618557"/>
    <lineage>
        <taxon>Bacteria</taxon>
        <taxon>Candidatus Woeseibacteriota</taxon>
    </lineage>
</organism>
<dbReference type="Proteomes" id="UP000034669">
    <property type="component" value="Unassembled WGS sequence"/>
</dbReference>
<evidence type="ECO:0000256" key="3">
    <source>
        <dbReference type="ARBA" id="ARBA00022676"/>
    </source>
</evidence>
<dbReference type="GO" id="GO:0005886">
    <property type="term" value="C:plasma membrane"/>
    <property type="evidence" value="ECO:0007669"/>
    <property type="project" value="UniProtKB-SubCell"/>
</dbReference>
<feature type="transmembrane region" description="Helical" evidence="8">
    <location>
        <begin position="84"/>
        <end position="105"/>
    </location>
</feature>
<evidence type="ECO:0000256" key="5">
    <source>
        <dbReference type="ARBA" id="ARBA00022692"/>
    </source>
</evidence>
<feature type="transmembrane region" description="Helical" evidence="8">
    <location>
        <begin position="137"/>
        <end position="156"/>
    </location>
</feature>
<dbReference type="AlphaFoldDB" id="A0A0G1F5M3"/>
<evidence type="ECO:0000256" key="8">
    <source>
        <dbReference type="SAM" id="Phobius"/>
    </source>
</evidence>
<dbReference type="InterPro" id="IPR038731">
    <property type="entry name" value="RgtA/B/C-like"/>
</dbReference>
<keyword evidence="3" id="KW-0328">Glycosyltransferase</keyword>
<evidence type="ECO:0000259" key="9">
    <source>
        <dbReference type="Pfam" id="PF13231"/>
    </source>
</evidence>
<gene>
    <name evidence="10" type="ORF">UV66_C0003G0009</name>
</gene>
<dbReference type="EMBL" id="LCFI01000003">
    <property type="protein sequence ID" value="KKS90496.1"/>
    <property type="molecule type" value="Genomic_DNA"/>
</dbReference>
<feature type="transmembrane region" description="Helical" evidence="8">
    <location>
        <begin position="7"/>
        <end position="25"/>
    </location>
</feature>
<feature type="domain" description="Glycosyltransferase RgtA/B/C/D-like" evidence="9">
    <location>
        <begin position="66"/>
        <end position="222"/>
    </location>
</feature>
<evidence type="ECO:0000256" key="4">
    <source>
        <dbReference type="ARBA" id="ARBA00022679"/>
    </source>
</evidence>
<evidence type="ECO:0000256" key="2">
    <source>
        <dbReference type="ARBA" id="ARBA00022475"/>
    </source>
</evidence>
<protein>
    <submittedName>
        <fullName evidence="10">Glycosyl transferase family 39</fullName>
    </submittedName>
</protein>
<evidence type="ECO:0000256" key="7">
    <source>
        <dbReference type="ARBA" id="ARBA00023136"/>
    </source>
</evidence>
<feature type="transmembrane region" description="Helical" evidence="8">
    <location>
        <begin position="296"/>
        <end position="313"/>
    </location>
</feature>
<keyword evidence="2" id="KW-1003">Cell membrane</keyword>
<keyword evidence="4 10" id="KW-0808">Transferase</keyword>
<feature type="transmembrane region" description="Helical" evidence="8">
    <location>
        <begin position="346"/>
        <end position="367"/>
    </location>
</feature>
<keyword evidence="5 8" id="KW-0812">Transmembrane</keyword>
<feature type="transmembrane region" description="Helical" evidence="8">
    <location>
        <begin position="206"/>
        <end position="227"/>
    </location>
</feature>